<keyword evidence="10" id="KW-1185">Reference proteome</keyword>
<dbReference type="GO" id="GO:0006397">
    <property type="term" value="P:mRNA processing"/>
    <property type="evidence" value="ECO:0007669"/>
    <property type="project" value="UniProtKB-KW"/>
</dbReference>
<keyword evidence="5" id="KW-0507">mRNA processing</keyword>
<dbReference type="AlphaFoldDB" id="A0A4Q0A215"/>
<evidence type="ECO:0000256" key="2">
    <source>
        <dbReference type="ARBA" id="ARBA00009021"/>
    </source>
</evidence>
<dbReference type="EMBL" id="ML002224">
    <property type="protein sequence ID" value="RKP40135.1"/>
    <property type="molecule type" value="Genomic_DNA"/>
</dbReference>
<evidence type="ECO:0000256" key="6">
    <source>
        <dbReference type="ARBA" id="ARBA00022728"/>
    </source>
</evidence>
<keyword evidence="4" id="KW-0963">Cytoplasm</keyword>
<evidence type="ECO:0000256" key="3">
    <source>
        <dbReference type="ARBA" id="ARBA00018615"/>
    </source>
</evidence>
<dbReference type="OrthoDB" id="147332at2759"/>
<gene>
    <name evidence="9" type="ORF">BJ085DRAFT_18002</name>
</gene>
<dbReference type="GO" id="GO:0008380">
    <property type="term" value="P:RNA splicing"/>
    <property type="evidence" value="ECO:0007669"/>
    <property type="project" value="UniProtKB-KW"/>
</dbReference>
<reference evidence="10" key="1">
    <citation type="journal article" date="2018" name="Nat. Microbiol.">
        <title>Leveraging single-cell genomics to expand the fungal tree of life.</title>
        <authorList>
            <person name="Ahrendt S.R."/>
            <person name="Quandt C.A."/>
            <person name="Ciobanu D."/>
            <person name="Clum A."/>
            <person name="Salamov A."/>
            <person name="Andreopoulos B."/>
            <person name="Cheng J.F."/>
            <person name="Woyke T."/>
            <person name="Pelin A."/>
            <person name="Henrissat B."/>
            <person name="Reynolds N.K."/>
            <person name="Benny G.L."/>
            <person name="Smith M.E."/>
            <person name="James T.Y."/>
            <person name="Grigoriev I.V."/>
        </authorList>
    </citation>
    <scope>NUCLEOTIDE SEQUENCE [LARGE SCALE GENOMIC DNA]</scope>
    <source>
        <strain evidence="10">RSA 468</strain>
    </source>
</reference>
<keyword evidence="6" id="KW-0747">Spliceosome</keyword>
<proteinExistence type="inferred from homology"/>
<keyword evidence="7" id="KW-0508">mRNA splicing</keyword>
<dbReference type="Proteomes" id="UP000268162">
    <property type="component" value="Unassembled WGS sequence"/>
</dbReference>
<evidence type="ECO:0000256" key="4">
    <source>
        <dbReference type="ARBA" id="ARBA00022490"/>
    </source>
</evidence>
<organism evidence="9 10">
    <name type="scientific">Dimargaris cristalligena</name>
    <dbReference type="NCBI Taxonomy" id="215637"/>
    <lineage>
        <taxon>Eukaryota</taxon>
        <taxon>Fungi</taxon>
        <taxon>Fungi incertae sedis</taxon>
        <taxon>Zoopagomycota</taxon>
        <taxon>Kickxellomycotina</taxon>
        <taxon>Dimargaritomycetes</taxon>
        <taxon>Dimargaritales</taxon>
        <taxon>Dimargaritaceae</taxon>
        <taxon>Dimargaris</taxon>
    </lineage>
</organism>
<sequence>MVCQKCEKKLGKVACSDTWKAGSRNATVGKDRKLNENKLLAAKKNRFQPYSSKCKVCRSAVHQPQANWCQACAYKKGICAMCGVKILDTTMYKQSAK</sequence>
<protein>
    <recommendedName>
        <fullName evidence="3">Cysteine-rich PDZ-binding protein</fullName>
    </recommendedName>
    <alternativeName>
        <fullName evidence="8">Cysteine-rich interactor of PDZ three</fullName>
    </alternativeName>
</protein>
<evidence type="ECO:0000313" key="9">
    <source>
        <dbReference type="EMBL" id="RKP40135.1"/>
    </source>
</evidence>
<evidence type="ECO:0000256" key="5">
    <source>
        <dbReference type="ARBA" id="ARBA00022664"/>
    </source>
</evidence>
<evidence type="ECO:0000256" key="8">
    <source>
        <dbReference type="ARBA" id="ARBA00032518"/>
    </source>
</evidence>
<evidence type="ECO:0000256" key="1">
    <source>
        <dbReference type="ARBA" id="ARBA00004496"/>
    </source>
</evidence>
<dbReference type="GO" id="GO:0005737">
    <property type="term" value="C:cytoplasm"/>
    <property type="evidence" value="ECO:0007669"/>
    <property type="project" value="UniProtKB-SubCell"/>
</dbReference>
<evidence type="ECO:0000256" key="7">
    <source>
        <dbReference type="ARBA" id="ARBA00023187"/>
    </source>
</evidence>
<accession>A0A4Q0A215</accession>
<dbReference type="GO" id="GO:0008017">
    <property type="term" value="F:microtubule binding"/>
    <property type="evidence" value="ECO:0007669"/>
    <property type="project" value="TreeGrafter"/>
</dbReference>
<evidence type="ECO:0000313" key="10">
    <source>
        <dbReference type="Proteomes" id="UP000268162"/>
    </source>
</evidence>
<comment type="subcellular location">
    <subcellularLocation>
        <location evidence="1">Cytoplasm</location>
    </subcellularLocation>
</comment>
<dbReference type="Pfam" id="PF10235">
    <property type="entry name" value="Cript"/>
    <property type="match status" value="1"/>
</dbReference>
<dbReference type="GO" id="GO:0031122">
    <property type="term" value="P:cytoplasmic microtubule organization"/>
    <property type="evidence" value="ECO:0007669"/>
    <property type="project" value="TreeGrafter"/>
</dbReference>
<dbReference type="STRING" id="215637.A0A4Q0A215"/>
<dbReference type="PANTHER" id="PTHR11805">
    <property type="entry name" value="CYSTEINE-RICH PDZ-BINDING PROTEIN"/>
    <property type="match status" value="1"/>
</dbReference>
<name>A0A4Q0A215_9FUNG</name>
<comment type="similarity">
    <text evidence="2">Belongs to the CRIPT family.</text>
</comment>
<dbReference type="PANTHER" id="PTHR11805:SF1">
    <property type="entry name" value="CYSTEINE-RICH PDZ-BINDING PROTEIN"/>
    <property type="match status" value="1"/>
</dbReference>
<dbReference type="InterPro" id="IPR019367">
    <property type="entry name" value="PDZ-binding_CRIPT"/>
</dbReference>
<dbReference type="GO" id="GO:0005681">
    <property type="term" value="C:spliceosomal complex"/>
    <property type="evidence" value="ECO:0007669"/>
    <property type="project" value="UniProtKB-KW"/>
</dbReference>